<protein>
    <submittedName>
        <fullName evidence="2 3">Uncharacterized protein</fullName>
    </submittedName>
</protein>
<evidence type="ECO:0000256" key="1">
    <source>
        <dbReference type="SAM" id="MobiDB-lite"/>
    </source>
</evidence>
<name>A0A180GG95_PUCT1</name>
<reference evidence="3 4" key="3">
    <citation type="journal article" date="2017" name="G3 (Bethesda)">
        <title>Comparative analysis highlights variable genome content of wheat rusts and divergence of the mating loci.</title>
        <authorList>
            <person name="Cuomo C.A."/>
            <person name="Bakkeren G."/>
            <person name="Khalil H.B."/>
            <person name="Panwar V."/>
            <person name="Joly D."/>
            <person name="Linning R."/>
            <person name="Sakthikumar S."/>
            <person name="Song X."/>
            <person name="Adiconis X."/>
            <person name="Fan L."/>
            <person name="Goldberg J.M."/>
            <person name="Levin J.Z."/>
            <person name="Young S."/>
            <person name="Zeng Q."/>
            <person name="Anikster Y."/>
            <person name="Bruce M."/>
            <person name="Wang M."/>
            <person name="Yin C."/>
            <person name="McCallum B."/>
            <person name="Szabo L.J."/>
            <person name="Hulbert S."/>
            <person name="Chen X."/>
            <person name="Fellers J.P."/>
        </authorList>
    </citation>
    <scope>NUCLEOTIDE SEQUENCE</scope>
    <source>
        <strain evidence="4">Isolate 1-1 / race 1 (BBBD)</strain>
        <strain evidence="3">isolate 1-1 / race 1 (BBBD)</strain>
    </source>
</reference>
<feature type="compositionally biased region" description="Basic and acidic residues" evidence="1">
    <location>
        <begin position="247"/>
        <end position="268"/>
    </location>
</feature>
<keyword evidence="4" id="KW-1185">Reference proteome</keyword>
<feature type="region of interest" description="Disordered" evidence="1">
    <location>
        <begin position="235"/>
        <end position="269"/>
    </location>
</feature>
<evidence type="ECO:0000313" key="3">
    <source>
        <dbReference type="EnsemblFungi" id="PTTG_27885-t43_1-p1"/>
    </source>
</evidence>
<accession>A0A180GG95</accession>
<dbReference type="EnsemblFungi" id="PTTG_27885-t43_1">
    <property type="protein sequence ID" value="PTTG_27885-t43_1-p1"/>
    <property type="gene ID" value="PTTG_27885"/>
</dbReference>
<feature type="compositionally biased region" description="Polar residues" evidence="1">
    <location>
        <begin position="370"/>
        <end position="386"/>
    </location>
</feature>
<gene>
    <name evidence="2" type="ORF">PTTG_27885</name>
</gene>
<dbReference type="AlphaFoldDB" id="A0A180GG95"/>
<feature type="region of interest" description="Disordered" evidence="1">
    <location>
        <begin position="370"/>
        <end position="447"/>
    </location>
</feature>
<evidence type="ECO:0000313" key="2">
    <source>
        <dbReference type="EMBL" id="OAV91695.1"/>
    </source>
</evidence>
<reference evidence="2" key="2">
    <citation type="submission" date="2016-05" db="EMBL/GenBank/DDBJ databases">
        <title>Comparative analysis highlights variable genome content of wheat rusts and divergence of the mating loci.</title>
        <authorList>
            <person name="Cuomo C.A."/>
            <person name="Bakkeren G."/>
            <person name="Szabo L."/>
            <person name="Khalil H."/>
            <person name="Joly D."/>
            <person name="Goldberg J."/>
            <person name="Young S."/>
            <person name="Zeng Q."/>
            <person name="Fellers J."/>
        </authorList>
    </citation>
    <scope>NUCLEOTIDE SEQUENCE [LARGE SCALE GENOMIC DNA]</scope>
    <source>
        <strain evidence="2">1-1 BBBD Race 1</strain>
    </source>
</reference>
<dbReference type="EMBL" id="ADAS02000076">
    <property type="protein sequence ID" value="OAV91695.1"/>
    <property type="molecule type" value="Genomic_DNA"/>
</dbReference>
<feature type="compositionally biased region" description="Polar residues" evidence="1">
    <location>
        <begin position="427"/>
        <end position="437"/>
    </location>
</feature>
<sequence>MHSWFLQDHMCPEVLAPFRGTLYRLLAIGLKINILCCVHWATAAFPAEVDELRLTTPSDPINLSNDNSDVFEGLDFDFLGSSKPKWGVENFDFSRDPHLDPSGFRPSEEADDLCATHDQGPVSYYRDAVGSKNGLIQAAAKTVAYSKSSETDWETGPSGERRFEWKGAGKEIQLLNHLQAVHPPMENEAHLKSSGITPLTDPIDLENDCLGVFNSLDSTFEKLKSLLEVFDSSHDPHSNAAGFGPSEQKDGRRANHEQVAESSYREEGVGLNRKLIEAPAETIAHSKSSEINNWEVEPFARNNRSGSKRATEEIQPLTLQALRPPSQNEEYFESARTVRQAGLHDIQRVGSSEILQVAQPQQPFVPQTNTPMQIEQPSKSSQTISEAQPYLGTQVGPNKRLRFGKKPQTPIDQLTQAPTKSVPCPINSISKSDQANLPNRPYQNGKRPVTDAMARETHYFGRYEPNMDILQRRVKDALEHQSPSEKKEFDLFIEKFNQKHKEIDDLYSDSIQRPSSETLMKLHGGLEMSVRKLGLPENHGERYVHNLDIRIPLKSKTLSRRYNPIFLKIKGILEALNSYHNLVLLNGLDQKIFKRKDRKILKRKHRHISKRKEANHAGLLQWFYEQLFIDTKEHPPLLGTTKIELEEISVHDTLAHPLPELREIGGEKQFNEVQKYLYQVLVEPVRPNAFSAGIVALDLLGHWYRAEFSKISADAFPAERFTKKLARALAMYKNP</sequence>
<dbReference type="OrthoDB" id="2498246at2759"/>
<dbReference type="VEuPathDB" id="FungiDB:PTTG_27885"/>
<reference evidence="3" key="4">
    <citation type="submission" date="2025-05" db="UniProtKB">
        <authorList>
            <consortium name="EnsemblFungi"/>
        </authorList>
    </citation>
    <scope>IDENTIFICATION</scope>
    <source>
        <strain evidence="3">isolate 1-1 / race 1 (BBBD)</strain>
    </source>
</reference>
<evidence type="ECO:0000313" key="4">
    <source>
        <dbReference type="Proteomes" id="UP000005240"/>
    </source>
</evidence>
<reference evidence="2" key="1">
    <citation type="submission" date="2009-11" db="EMBL/GenBank/DDBJ databases">
        <authorList>
            <consortium name="The Broad Institute Genome Sequencing Platform"/>
            <person name="Ward D."/>
            <person name="Feldgarden M."/>
            <person name="Earl A."/>
            <person name="Young S.K."/>
            <person name="Zeng Q."/>
            <person name="Koehrsen M."/>
            <person name="Alvarado L."/>
            <person name="Berlin A."/>
            <person name="Bochicchio J."/>
            <person name="Borenstein D."/>
            <person name="Chapman S.B."/>
            <person name="Chen Z."/>
            <person name="Engels R."/>
            <person name="Freedman E."/>
            <person name="Gellesch M."/>
            <person name="Goldberg J."/>
            <person name="Griggs A."/>
            <person name="Gujja S."/>
            <person name="Heilman E."/>
            <person name="Heiman D."/>
            <person name="Hepburn T."/>
            <person name="Howarth C."/>
            <person name="Jen D."/>
            <person name="Larson L."/>
            <person name="Lewis B."/>
            <person name="Mehta T."/>
            <person name="Park D."/>
            <person name="Pearson M."/>
            <person name="Roberts A."/>
            <person name="Saif S."/>
            <person name="Shea T."/>
            <person name="Shenoy N."/>
            <person name="Sisk P."/>
            <person name="Stolte C."/>
            <person name="Sykes S."/>
            <person name="Thomson T."/>
            <person name="Walk T."/>
            <person name="White J."/>
            <person name="Yandava C."/>
            <person name="Izard J."/>
            <person name="Baranova O.V."/>
            <person name="Blanton J.M."/>
            <person name="Tanner A.C."/>
            <person name="Dewhirst F.E."/>
            <person name="Haas B."/>
            <person name="Nusbaum C."/>
            <person name="Birren B."/>
        </authorList>
    </citation>
    <scope>NUCLEOTIDE SEQUENCE [LARGE SCALE GENOMIC DNA]</scope>
    <source>
        <strain evidence="2">1-1 BBBD Race 1</strain>
    </source>
</reference>
<proteinExistence type="predicted"/>
<organism evidence="2">
    <name type="scientific">Puccinia triticina (isolate 1-1 / race 1 (BBBD))</name>
    <name type="common">Brown leaf rust fungus</name>
    <dbReference type="NCBI Taxonomy" id="630390"/>
    <lineage>
        <taxon>Eukaryota</taxon>
        <taxon>Fungi</taxon>
        <taxon>Dikarya</taxon>
        <taxon>Basidiomycota</taxon>
        <taxon>Pucciniomycotina</taxon>
        <taxon>Pucciniomycetes</taxon>
        <taxon>Pucciniales</taxon>
        <taxon>Pucciniaceae</taxon>
        <taxon>Puccinia</taxon>
    </lineage>
</organism>
<feature type="compositionally biased region" description="Polar residues" evidence="1">
    <location>
        <begin position="410"/>
        <end position="419"/>
    </location>
</feature>
<dbReference type="Proteomes" id="UP000005240">
    <property type="component" value="Unassembled WGS sequence"/>
</dbReference>